<dbReference type="PROSITE" id="PS50949">
    <property type="entry name" value="HTH_GNTR"/>
    <property type="match status" value="1"/>
</dbReference>
<dbReference type="KEGG" id="ncu:F0U83_10585"/>
<evidence type="ECO:0000256" key="4">
    <source>
        <dbReference type="ARBA" id="ARBA00023125"/>
    </source>
</evidence>
<evidence type="ECO:0000256" key="1">
    <source>
        <dbReference type="ARBA" id="ARBA00005384"/>
    </source>
</evidence>
<gene>
    <name evidence="7" type="ORF">F0U83_10585</name>
</gene>
<keyword evidence="3" id="KW-0805">Transcription regulation</keyword>
<dbReference type="InterPro" id="IPR036388">
    <property type="entry name" value="WH-like_DNA-bd_sf"/>
</dbReference>
<name>A0A5P1RCZ3_9GAMM</name>
<dbReference type="GO" id="GO:0030170">
    <property type="term" value="F:pyridoxal phosphate binding"/>
    <property type="evidence" value="ECO:0007669"/>
    <property type="project" value="InterPro"/>
</dbReference>
<keyword evidence="2" id="KW-0663">Pyridoxal phosphate</keyword>
<dbReference type="SUPFAM" id="SSF46785">
    <property type="entry name" value="Winged helix' DNA-binding domain"/>
    <property type="match status" value="1"/>
</dbReference>
<dbReference type="Proteomes" id="UP000324760">
    <property type="component" value="Chromosome"/>
</dbReference>
<dbReference type="InterPro" id="IPR015422">
    <property type="entry name" value="PyrdxlP-dep_Trfase_small"/>
</dbReference>
<protein>
    <submittedName>
        <fullName evidence="7">PLP-dependent aminotransferase family protein</fullName>
    </submittedName>
</protein>
<evidence type="ECO:0000256" key="5">
    <source>
        <dbReference type="ARBA" id="ARBA00023163"/>
    </source>
</evidence>
<dbReference type="InterPro" id="IPR015424">
    <property type="entry name" value="PyrdxlP-dep_Trfase"/>
</dbReference>
<keyword evidence="7" id="KW-0032">Aminotransferase</keyword>
<dbReference type="RefSeq" id="WP_138987569.1">
    <property type="nucleotide sequence ID" value="NZ_CP043869.1"/>
</dbReference>
<evidence type="ECO:0000313" key="8">
    <source>
        <dbReference type="Proteomes" id="UP000324760"/>
    </source>
</evidence>
<dbReference type="CDD" id="cd07377">
    <property type="entry name" value="WHTH_GntR"/>
    <property type="match status" value="1"/>
</dbReference>
<dbReference type="Pfam" id="PF00155">
    <property type="entry name" value="Aminotran_1_2"/>
    <property type="match status" value="1"/>
</dbReference>
<dbReference type="Pfam" id="PF00392">
    <property type="entry name" value="GntR"/>
    <property type="match status" value="1"/>
</dbReference>
<dbReference type="SUPFAM" id="SSF53383">
    <property type="entry name" value="PLP-dependent transferases"/>
    <property type="match status" value="1"/>
</dbReference>
<dbReference type="Gene3D" id="3.90.1150.10">
    <property type="entry name" value="Aspartate Aminotransferase, domain 1"/>
    <property type="match status" value="1"/>
</dbReference>
<dbReference type="EMBL" id="CP043869">
    <property type="protein sequence ID" value="QEQ97121.1"/>
    <property type="molecule type" value="Genomic_DNA"/>
</dbReference>
<keyword evidence="8" id="KW-1185">Reference proteome</keyword>
<keyword evidence="5" id="KW-0804">Transcription</keyword>
<feature type="domain" description="HTH gntR-type" evidence="6">
    <location>
        <begin position="14"/>
        <end position="82"/>
    </location>
</feature>
<dbReference type="InterPro" id="IPR000524">
    <property type="entry name" value="Tscrpt_reg_HTH_GntR"/>
</dbReference>
<accession>A0A5P1RCZ3</accession>
<dbReference type="SMART" id="SM00345">
    <property type="entry name" value="HTH_GNTR"/>
    <property type="match status" value="1"/>
</dbReference>
<dbReference type="GO" id="GO:0008483">
    <property type="term" value="F:transaminase activity"/>
    <property type="evidence" value="ECO:0007669"/>
    <property type="project" value="UniProtKB-KW"/>
</dbReference>
<comment type="similarity">
    <text evidence="1">In the C-terminal section; belongs to the class-I pyridoxal-phosphate-dependent aminotransferase family.</text>
</comment>
<keyword evidence="7" id="KW-0808">Transferase</keyword>
<dbReference type="AlphaFoldDB" id="A0A5P1RCZ3"/>
<dbReference type="CDD" id="cd00609">
    <property type="entry name" value="AAT_like"/>
    <property type="match status" value="1"/>
</dbReference>
<dbReference type="InterPro" id="IPR004839">
    <property type="entry name" value="Aminotransferase_I/II_large"/>
</dbReference>
<keyword evidence="4" id="KW-0238">DNA-binding</keyword>
<reference evidence="7 8" key="1">
    <citation type="journal article" date="2019" name="Biochem. Eng. J.">
        <title>Metabolic engineering of the marine bacteria Neptunomonas concharum for the production of acetoin and meso-2,3-butanediol from acetate.</title>
        <authorList>
            <person name="Li W."/>
            <person name="Pu N."/>
            <person name="Liu C.-X."/>
            <person name="Yuan Q.-P."/>
            <person name="Li Z.-J."/>
        </authorList>
    </citation>
    <scope>NUCLEOTIDE SEQUENCE [LARGE SCALE GENOMIC DNA]</scope>
    <source>
        <strain evidence="7 8">JCM17730</strain>
    </source>
</reference>
<dbReference type="InterPro" id="IPR051446">
    <property type="entry name" value="HTH_trans_reg/aminotransferase"/>
</dbReference>
<organism evidence="7 8">
    <name type="scientific">Neptunomonas concharum</name>
    <dbReference type="NCBI Taxonomy" id="1031538"/>
    <lineage>
        <taxon>Bacteria</taxon>
        <taxon>Pseudomonadati</taxon>
        <taxon>Pseudomonadota</taxon>
        <taxon>Gammaproteobacteria</taxon>
        <taxon>Oceanospirillales</taxon>
        <taxon>Oceanospirillaceae</taxon>
        <taxon>Neptunomonas</taxon>
    </lineage>
</organism>
<proteinExistence type="inferred from homology"/>
<evidence type="ECO:0000256" key="3">
    <source>
        <dbReference type="ARBA" id="ARBA00023015"/>
    </source>
</evidence>
<dbReference type="Gene3D" id="1.10.10.10">
    <property type="entry name" value="Winged helix-like DNA-binding domain superfamily/Winged helix DNA-binding domain"/>
    <property type="match status" value="1"/>
</dbReference>
<dbReference type="GO" id="GO:0003677">
    <property type="term" value="F:DNA binding"/>
    <property type="evidence" value="ECO:0007669"/>
    <property type="project" value="UniProtKB-KW"/>
</dbReference>
<dbReference type="PANTHER" id="PTHR46577:SF1">
    <property type="entry name" value="HTH-TYPE TRANSCRIPTIONAL REGULATORY PROTEIN GABR"/>
    <property type="match status" value="1"/>
</dbReference>
<dbReference type="GO" id="GO:0003700">
    <property type="term" value="F:DNA-binding transcription factor activity"/>
    <property type="evidence" value="ECO:0007669"/>
    <property type="project" value="InterPro"/>
</dbReference>
<dbReference type="InterPro" id="IPR015421">
    <property type="entry name" value="PyrdxlP-dep_Trfase_major"/>
</dbReference>
<sequence>MVTIWTPDLSRYQGARYKALAEAISNDILSGVLSPDEKLPPQRRLADALGVTVGTVTRGYAEAERRGLVNAKVGSGTYIRSSGAQSMGDYLITDKPCGFTDLTVSLPVDVGQHSLLANTLQELHQQPELLSRLLGYHPEGGFSHHREIAAQWLSYDDFTPSADCLTLCNGGQQAIQLALMSVCQPGDTLLAEGVAYPGLKVLARQLKLKIIPLSFDSEGMLTESIDGLCRQYSPRLIYCTPTQHNPTNTRLSKARRESLVQAAQRNQLLIIEDEVSAVLAQQRDLPLAAMLPDQVFYISSCSKSMAGGLRVGFLVSPPAYHCKVSAALRASCWMAAPLMVEIACRWIKQGHADKLLNQQKKKLRERFLIAKTLLAGLEFHARADSFFVWLSLPDHWRALDFVRAVETQKIMITAAESFAVANYAAPQAVRICISAAENNEVLSKALLAIKTLALSTPDTELSLF</sequence>
<evidence type="ECO:0000313" key="7">
    <source>
        <dbReference type="EMBL" id="QEQ97121.1"/>
    </source>
</evidence>
<dbReference type="Gene3D" id="3.40.640.10">
    <property type="entry name" value="Type I PLP-dependent aspartate aminotransferase-like (Major domain)"/>
    <property type="match status" value="1"/>
</dbReference>
<dbReference type="OrthoDB" id="9804020at2"/>
<dbReference type="InterPro" id="IPR036390">
    <property type="entry name" value="WH_DNA-bd_sf"/>
</dbReference>
<evidence type="ECO:0000256" key="2">
    <source>
        <dbReference type="ARBA" id="ARBA00022898"/>
    </source>
</evidence>
<dbReference type="PANTHER" id="PTHR46577">
    <property type="entry name" value="HTH-TYPE TRANSCRIPTIONAL REGULATORY PROTEIN GABR"/>
    <property type="match status" value="1"/>
</dbReference>
<evidence type="ECO:0000259" key="6">
    <source>
        <dbReference type="PROSITE" id="PS50949"/>
    </source>
</evidence>